<keyword evidence="1" id="KW-0285">Flavoprotein</keyword>
<name>G1C9P4_9TRYP</name>
<dbReference type="InterPro" id="IPR026816">
    <property type="entry name" value="Flavodoxin_dom"/>
</dbReference>
<dbReference type="AlphaFoldDB" id="G1C9P4"/>
<reference evidence="9" key="1">
    <citation type="journal article" date="2011" name="PLoS ONE">
        <title>Identification and Phylogenetic Analysis of Heme Synthesis Genes in Trypanosomatids and Their Bacterial Endosymbionts.</title>
        <authorList>
            <person name="Alves J.M.P."/>
            <person name="Voegtly L.J."/>
            <person name="Matveyev A.V."/>
            <person name="Lara A.M."/>
            <person name="da Silva F.M."/>
            <person name="Serrano M.G."/>
            <person name="Buck G.A."/>
            <person name="Teixeira M.M.G."/>
            <person name="Camargo E.P."/>
        </authorList>
    </citation>
    <scope>NUCLEOTIDE SEQUENCE</scope>
    <source>
        <strain evidence="9">TCC169E</strain>
    </source>
</reference>
<evidence type="ECO:0000256" key="6">
    <source>
        <dbReference type="ARBA" id="ARBA00023244"/>
    </source>
</evidence>
<evidence type="ECO:0000256" key="3">
    <source>
        <dbReference type="ARBA" id="ARBA00022741"/>
    </source>
</evidence>
<evidence type="ECO:0000256" key="5">
    <source>
        <dbReference type="ARBA" id="ARBA00023136"/>
    </source>
</evidence>
<dbReference type="InterPro" id="IPR029039">
    <property type="entry name" value="Flavoprotein-like_sf"/>
</dbReference>
<evidence type="ECO:0000256" key="1">
    <source>
        <dbReference type="ARBA" id="ARBA00022630"/>
    </source>
</evidence>
<feature type="transmembrane region" description="Helical" evidence="7">
    <location>
        <begin position="198"/>
        <end position="219"/>
    </location>
</feature>
<dbReference type="GO" id="GO:0004729">
    <property type="term" value="F:oxygen-dependent protoporphyrinogen oxidase activity"/>
    <property type="evidence" value="ECO:0007669"/>
    <property type="project" value="UniProtKB-EC"/>
</dbReference>
<keyword evidence="6" id="KW-0627">Porphyrin biosynthesis</keyword>
<sequence length="229" mass="25579">MTQQGPKYLMLYSTTDGHTKTIIETMAKQLTDENGARCDVADIKDGGRYPLSQYQKVLLGASIRYGYFSSAFHEYVAKHQGELNAMPSAFFGVNLTARKEGKNTAMTNAYTRKFLTQSPWQPQLSGVFAGALWYPRYNYFDRVLIQFIMKVTGGETDPAKEIVYTDWAVVRRFASDFAALPLTVPPRPPTPEQRRGKWASGGAVQWALALAGVSAAVLFGRRMISSKRE</sequence>
<evidence type="ECO:0000313" key="9">
    <source>
        <dbReference type="EMBL" id="AEM25297.1"/>
    </source>
</evidence>
<dbReference type="Pfam" id="PF12724">
    <property type="entry name" value="Flavodoxin_5"/>
    <property type="match status" value="1"/>
</dbReference>
<keyword evidence="5 7" id="KW-0472">Membrane</keyword>
<dbReference type="EMBL" id="JF756639">
    <property type="protein sequence ID" value="AEM25297.1"/>
    <property type="molecule type" value="Genomic_DNA"/>
</dbReference>
<dbReference type="GO" id="GO:0070819">
    <property type="term" value="F:menaquinone-dependent protoporphyrinogen oxidase activity"/>
    <property type="evidence" value="ECO:0007669"/>
    <property type="project" value="InterPro"/>
</dbReference>
<gene>
    <name evidence="9" type="primary">PPOX</name>
</gene>
<keyword evidence="7" id="KW-1133">Transmembrane helix</keyword>
<keyword evidence="4 9" id="KW-0560">Oxidoreductase</keyword>
<feature type="domain" description="Flavodoxin-like" evidence="8">
    <location>
        <begin position="8"/>
        <end position="178"/>
    </location>
</feature>
<dbReference type="EC" id="1.3.3.4" evidence="9"/>
<dbReference type="SUPFAM" id="SSF52218">
    <property type="entry name" value="Flavoproteins"/>
    <property type="match status" value="1"/>
</dbReference>
<dbReference type="HAMAP" id="MF_00853">
    <property type="entry name" value="HemG"/>
    <property type="match status" value="1"/>
</dbReference>
<dbReference type="PANTHER" id="PTHR38030">
    <property type="entry name" value="PROTOPORPHYRINOGEN IX DEHYDROGENASE [MENAQUINONE]"/>
    <property type="match status" value="1"/>
</dbReference>
<dbReference type="Gene3D" id="3.40.50.360">
    <property type="match status" value="1"/>
</dbReference>
<evidence type="ECO:0000259" key="8">
    <source>
        <dbReference type="PROSITE" id="PS50902"/>
    </source>
</evidence>
<dbReference type="InterPro" id="IPR044264">
    <property type="entry name" value="HemG"/>
</dbReference>
<evidence type="ECO:0000256" key="4">
    <source>
        <dbReference type="ARBA" id="ARBA00023002"/>
    </source>
</evidence>
<evidence type="ECO:0000256" key="7">
    <source>
        <dbReference type="SAM" id="Phobius"/>
    </source>
</evidence>
<accession>G1C9P4</accession>
<dbReference type="GO" id="GO:0010181">
    <property type="term" value="F:FMN binding"/>
    <property type="evidence" value="ECO:0007669"/>
    <property type="project" value="InterPro"/>
</dbReference>
<dbReference type="GO" id="GO:0006782">
    <property type="term" value="P:protoporphyrinogen IX biosynthetic process"/>
    <property type="evidence" value="ECO:0007669"/>
    <property type="project" value="InterPro"/>
</dbReference>
<keyword evidence="7" id="KW-0812">Transmembrane</keyword>
<dbReference type="InterPro" id="IPR008254">
    <property type="entry name" value="Flavodoxin/NO_synth"/>
</dbReference>
<keyword evidence="3" id="KW-0547">Nucleotide-binding</keyword>
<dbReference type="InterPro" id="IPR052200">
    <property type="entry name" value="Protoporphyrinogen_IX_DH"/>
</dbReference>
<organism evidence="9">
    <name type="scientific">Zelonia costaricensis</name>
    <dbReference type="NCBI Taxonomy" id="372075"/>
    <lineage>
        <taxon>Eukaryota</taxon>
        <taxon>Discoba</taxon>
        <taxon>Euglenozoa</taxon>
        <taxon>Kinetoplastea</taxon>
        <taxon>Metakinetoplastina</taxon>
        <taxon>Trypanosomatida</taxon>
        <taxon>Trypanosomatidae</taxon>
        <taxon>Leishmaniinae</taxon>
        <taxon>Zelonia</taxon>
    </lineage>
</organism>
<dbReference type="PANTHER" id="PTHR38030:SF2">
    <property type="entry name" value="PROTOPORPHYRINOGEN IX DEHYDROGENASE [QUINONE]"/>
    <property type="match status" value="1"/>
</dbReference>
<dbReference type="NCBIfam" id="NF008316">
    <property type="entry name" value="PRK11104.1"/>
    <property type="match status" value="1"/>
</dbReference>
<dbReference type="PROSITE" id="PS50902">
    <property type="entry name" value="FLAVODOXIN_LIKE"/>
    <property type="match status" value="1"/>
</dbReference>
<evidence type="ECO:0000256" key="2">
    <source>
        <dbReference type="ARBA" id="ARBA00022643"/>
    </source>
</evidence>
<keyword evidence="2" id="KW-0288">FMN</keyword>
<proteinExistence type="inferred from homology"/>
<protein>
    <submittedName>
        <fullName evidence="9">Protoporphyrinogen oxidase</fullName>
        <ecNumber evidence="9">1.3.3.4</ecNumber>
    </submittedName>
</protein>